<dbReference type="InterPro" id="IPR011991">
    <property type="entry name" value="ArsR-like_HTH"/>
</dbReference>
<protein>
    <submittedName>
        <fullName evidence="1">Putative ArsR family transcriptional regulator</fullName>
    </submittedName>
</protein>
<dbReference type="CDD" id="cd00090">
    <property type="entry name" value="HTH_ARSR"/>
    <property type="match status" value="1"/>
</dbReference>
<dbReference type="RefSeq" id="WP_343053792.1">
    <property type="nucleotide sequence ID" value="NZ_JACHWU010000002.1"/>
</dbReference>
<accession>A0A839S0V0</accession>
<dbReference type="EMBL" id="JACHWU010000002">
    <property type="protein sequence ID" value="MBB3050943.1"/>
    <property type="molecule type" value="Genomic_DNA"/>
</dbReference>
<dbReference type="InterPro" id="IPR036388">
    <property type="entry name" value="WH-like_DNA-bd_sf"/>
</dbReference>
<evidence type="ECO:0000313" key="1">
    <source>
        <dbReference type="EMBL" id="MBB3050943.1"/>
    </source>
</evidence>
<dbReference type="Gene3D" id="1.10.10.10">
    <property type="entry name" value="Winged helix-like DNA-binding domain superfamily/Winged helix DNA-binding domain"/>
    <property type="match status" value="1"/>
</dbReference>
<name>A0A839S0V0_9PSEU</name>
<sequence length="236" mass="25786">MDARCDNPGLPIATVAALDDELRRGMYEFIRHAQRPVTRDDAAAAVGISRKLAAFHLDKLVDAGLLTARFEAVGGIRKVGRTPKVYEPADVDIRVTIPPRQHDLLADILLQAVLTEGEGETAHHAALRTARERGHRLGTTERERLRPGKLGVERALTHAETVLARYGFEPSRQSPECVRLLNCPFHPLVAQSPDLVCGINHAFLEGFLTGLHASAVEATLAPRTGECCVQLHHATQ</sequence>
<dbReference type="Proteomes" id="UP000550714">
    <property type="component" value="Unassembled WGS sequence"/>
</dbReference>
<keyword evidence="2" id="KW-1185">Reference proteome</keyword>
<dbReference type="SUPFAM" id="SSF46785">
    <property type="entry name" value="Winged helix' DNA-binding domain"/>
    <property type="match status" value="1"/>
</dbReference>
<gene>
    <name evidence="1" type="ORF">FHS23_001966</name>
</gene>
<proteinExistence type="predicted"/>
<dbReference type="AlphaFoldDB" id="A0A839S0V0"/>
<dbReference type="Pfam" id="PF12840">
    <property type="entry name" value="HTH_20"/>
    <property type="match status" value="1"/>
</dbReference>
<comment type="caution">
    <text evidence="1">The sequence shown here is derived from an EMBL/GenBank/DDBJ whole genome shotgun (WGS) entry which is preliminary data.</text>
</comment>
<reference evidence="1 2" key="1">
    <citation type="submission" date="2020-08" db="EMBL/GenBank/DDBJ databases">
        <title>Genomic Encyclopedia of Type Strains, Phase III (KMG-III): the genomes of soil and plant-associated and newly described type strains.</title>
        <authorList>
            <person name="Whitman W."/>
        </authorList>
    </citation>
    <scope>NUCLEOTIDE SEQUENCE [LARGE SCALE GENOMIC DNA]</scope>
    <source>
        <strain evidence="1 2">CECT 8577</strain>
    </source>
</reference>
<dbReference type="InterPro" id="IPR036390">
    <property type="entry name" value="WH_DNA-bd_sf"/>
</dbReference>
<organism evidence="1 2">
    <name type="scientific">Prauserella isguenensis</name>
    <dbReference type="NCBI Taxonomy" id="1470180"/>
    <lineage>
        <taxon>Bacteria</taxon>
        <taxon>Bacillati</taxon>
        <taxon>Actinomycetota</taxon>
        <taxon>Actinomycetes</taxon>
        <taxon>Pseudonocardiales</taxon>
        <taxon>Pseudonocardiaceae</taxon>
        <taxon>Prauserella</taxon>
    </lineage>
</organism>
<evidence type="ECO:0000313" key="2">
    <source>
        <dbReference type="Proteomes" id="UP000550714"/>
    </source>
</evidence>